<reference evidence="9 10" key="1">
    <citation type="journal article" date="2008" name="Proc. Natl. Acad. Sci. U.S.A.">
        <title>Niche adaptation and genome expansion in the chlorophyll d-producing cyanobacterium Acaryochloris marina.</title>
        <authorList>
            <person name="Swingley W.D."/>
            <person name="Chen M."/>
            <person name="Cheung P.C."/>
            <person name="Conrad A.L."/>
            <person name="Dejesa L.C."/>
            <person name="Hao J."/>
            <person name="Honchak B.M."/>
            <person name="Karbach L.E."/>
            <person name="Kurdoglu A."/>
            <person name="Lahiri S."/>
            <person name="Mastrian S.D."/>
            <person name="Miyashita H."/>
            <person name="Page L."/>
            <person name="Ramakrishna P."/>
            <person name="Satoh S."/>
            <person name="Sattley W.M."/>
            <person name="Shimada Y."/>
            <person name="Taylor H.L."/>
            <person name="Tomo T."/>
            <person name="Tsuchiya T."/>
            <person name="Wang Z.T."/>
            <person name="Raymond J."/>
            <person name="Mimuro M."/>
            <person name="Blankenship R.E."/>
            <person name="Touchman J.W."/>
        </authorList>
    </citation>
    <scope>NUCLEOTIDE SEQUENCE [LARGE SCALE GENOMIC DNA]</scope>
    <source>
        <strain evidence="10">MBIC 11017</strain>
    </source>
</reference>
<feature type="active site" description="Proton donor/acceptor" evidence="5">
    <location>
        <position position="155"/>
    </location>
</feature>
<comment type="similarity">
    <text evidence="1">Belongs to the DNA repair enzymes AP/ExoA family.</text>
</comment>
<dbReference type="GO" id="GO:0006281">
    <property type="term" value="P:DNA repair"/>
    <property type="evidence" value="ECO:0007669"/>
    <property type="project" value="InterPro"/>
</dbReference>
<evidence type="ECO:0000313" key="9">
    <source>
        <dbReference type="EMBL" id="ABW30222.1"/>
    </source>
</evidence>
<dbReference type="Gene3D" id="3.60.10.10">
    <property type="entry name" value="Endonuclease/exonuclease/phosphatase"/>
    <property type="match status" value="1"/>
</dbReference>
<dbReference type="RefSeq" id="WP_012165479.1">
    <property type="nucleotide sequence ID" value="NC_009925.1"/>
</dbReference>
<keyword evidence="3" id="KW-0378">Hydrolase</keyword>
<feature type="site" description="Interaction with DNA substrate" evidence="7">
    <location>
        <position position="256"/>
    </location>
</feature>
<dbReference type="OrthoDB" id="9803914at2"/>
<feature type="active site" evidence="5">
    <location>
        <position position="113"/>
    </location>
</feature>
<dbReference type="InterPro" id="IPR004808">
    <property type="entry name" value="AP_endonuc_1"/>
</dbReference>
<feature type="binding site" evidence="6">
    <location>
        <position position="157"/>
    </location>
    <ligand>
        <name>Mg(2+)</name>
        <dbReference type="ChEBI" id="CHEBI:18420"/>
        <label>1</label>
    </ligand>
</feature>
<feature type="domain" description="Endonuclease/exonuclease/phosphatase" evidence="8">
    <location>
        <begin position="4"/>
        <end position="256"/>
    </location>
</feature>
<dbReference type="Pfam" id="PF03372">
    <property type="entry name" value="Exo_endo_phos"/>
    <property type="match status" value="1"/>
</dbReference>
<keyword evidence="2 6" id="KW-0479">Metal-binding</keyword>
<dbReference type="AlphaFoldDB" id="B0C9S4"/>
<dbReference type="PANTHER" id="PTHR43250">
    <property type="entry name" value="EXODEOXYRIBONUCLEASE III"/>
    <property type="match status" value="1"/>
</dbReference>
<dbReference type="PANTHER" id="PTHR43250:SF2">
    <property type="entry name" value="EXODEOXYRIBONUCLEASE III"/>
    <property type="match status" value="1"/>
</dbReference>
<evidence type="ECO:0000259" key="8">
    <source>
        <dbReference type="Pfam" id="PF03372"/>
    </source>
</evidence>
<dbReference type="CDD" id="cd09086">
    <property type="entry name" value="ExoIII-like_AP-endo"/>
    <property type="match status" value="1"/>
</dbReference>
<dbReference type="GO" id="GO:0008311">
    <property type="term" value="F:double-stranded DNA 3'-5' DNA exonuclease activity"/>
    <property type="evidence" value="ECO:0007669"/>
    <property type="project" value="InterPro"/>
</dbReference>
<feature type="binding site" evidence="6">
    <location>
        <position position="34"/>
    </location>
    <ligand>
        <name>Mg(2+)</name>
        <dbReference type="ChEBI" id="CHEBI:18420"/>
        <label>1</label>
    </ligand>
</feature>
<dbReference type="eggNOG" id="COG0708">
    <property type="taxonomic scope" value="Bacteria"/>
</dbReference>
<evidence type="ECO:0000256" key="4">
    <source>
        <dbReference type="ARBA" id="ARBA00022842"/>
    </source>
</evidence>
<comment type="cofactor">
    <cofactor evidence="6">
        <name>Mg(2+)</name>
        <dbReference type="ChEBI" id="CHEBI:18420"/>
    </cofactor>
    <cofactor evidence="6">
        <name>Mn(2+)</name>
        <dbReference type="ChEBI" id="CHEBI:29035"/>
    </cofactor>
    <text evidence="6">Probably binds two magnesium or manganese ions per subunit.</text>
</comment>
<evidence type="ECO:0000256" key="3">
    <source>
        <dbReference type="ARBA" id="ARBA00022801"/>
    </source>
</evidence>
<dbReference type="InterPro" id="IPR005135">
    <property type="entry name" value="Endo/exonuclease/phosphatase"/>
</dbReference>
<dbReference type="Proteomes" id="UP000000268">
    <property type="component" value="Chromosome"/>
</dbReference>
<keyword evidence="4 6" id="KW-0460">Magnesium</keyword>
<evidence type="ECO:0000256" key="1">
    <source>
        <dbReference type="ARBA" id="ARBA00007092"/>
    </source>
</evidence>
<keyword evidence="6" id="KW-0464">Manganese</keyword>
<gene>
    <name evidence="9" type="primary">xth</name>
    <name evidence="9" type="ordered locus">AM1_5260</name>
</gene>
<dbReference type="InterPro" id="IPR036691">
    <property type="entry name" value="Endo/exonu/phosph_ase_sf"/>
</dbReference>
<protein>
    <submittedName>
        <fullName evidence="9">Exodeoxyribonuclease III</fullName>
    </submittedName>
</protein>
<feature type="binding site" evidence="6">
    <location>
        <position position="255"/>
    </location>
    <ligand>
        <name>Mg(2+)</name>
        <dbReference type="ChEBI" id="CHEBI:18420"/>
        <label>1</label>
    </ligand>
</feature>
<feature type="active site" description="Proton acceptor" evidence="5">
    <location>
        <position position="256"/>
    </location>
</feature>
<feature type="site" description="Transition state stabilizer" evidence="7">
    <location>
        <position position="157"/>
    </location>
</feature>
<proteinExistence type="inferred from homology"/>
<evidence type="ECO:0000313" key="10">
    <source>
        <dbReference type="Proteomes" id="UP000000268"/>
    </source>
</evidence>
<dbReference type="STRING" id="329726.AM1_5260"/>
<dbReference type="GO" id="GO:0046872">
    <property type="term" value="F:metal ion binding"/>
    <property type="evidence" value="ECO:0007669"/>
    <property type="project" value="UniProtKB-KW"/>
</dbReference>
<dbReference type="SUPFAM" id="SSF56219">
    <property type="entry name" value="DNase I-like"/>
    <property type="match status" value="1"/>
</dbReference>
<feature type="binding site" evidence="6">
    <location>
        <position position="256"/>
    </location>
    <ligand>
        <name>Mg(2+)</name>
        <dbReference type="ChEBI" id="CHEBI:18420"/>
        <label>1</label>
    </ligand>
</feature>
<feature type="binding site" evidence="6">
    <location>
        <position position="155"/>
    </location>
    <ligand>
        <name>Mg(2+)</name>
        <dbReference type="ChEBI" id="CHEBI:18420"/>
        <label>1</label>
    </ligand>
</feature>
<dbReference type="NCBIfam" id="TIGR00195">
    <property type="entry name" value="exoDNase_III"/>
    <property type="match status" value="1"/>
</dbReference>
<dbReference type="EMBL" id="CP000828">
    <property type="protein sequence ID" value="ABW30222.1"/>
    <property type="molecule type" value="Genomic_DNA"/>
</dbReference>
<name>B0C9S4_ACAM1</name>
<dbReference type="NCBIfam" id="TIGR00633">
    <property type="entry name" value="xth"/>
    <property type="match status" value="1"/>
</dbReference>
<accession>B0C9S4</accession>
<sequence length="268" mass="30935">MKIASWNVNSIRTRLEHVLDWLYTQSIDVLCLQETKVIDEDFPKASFEEEGYQVYVSGQKAYNGVALISRTTLSEVSSGFTPLLGPDLTQHYDQQKRLITGIISPGVRILNLYVPNGSEIDSDKYVYKLEWLELLHHYVEKLLSQDPQHLLICGDFNIALDDRDMHDPSKREAHIMSTDRERQALQKVLALGLEDVFRKFNSKSEQFSWWNYRAGSFQRNKGWRIDHHYLTPTLYEQATACTIDAAPRRLPKPSDHAPVVVEIDTQNL</sequence>
<feature type="site" description="Important for catalytic activity" evidence="7">
    <location>
        <position position="226"/>
    </location>
</feature>
<dbReference type="InterPro" id="IPR037493">
    <property type="entry name" value="ExoIII-like"/>
</dbReference>
<evidence type="ECO:0000256" key="2">
    <source>
        <dbReference type="ARBA" id="ARBA00022723"/>
    </source>
</evidence>
<evidence type="ECO:0000256" key="5">
    <source>
        <dbReference type="PIRSR" id="PIRSR604808-1"/>
    </source>
</evidence>
<dbReference type="PROSITE" id="PS51435">
    <property type="entry name" value="AP_NUCLEASE_F1_4"/>
    <property type="match status" value="1"/>
</dbReference>
<evidence type="ECO:0000256" key="6">
    <source>
        <dbReference type="PIRSR" id="PIRSR604808-2"/>
    </source>
</evidence>
<keyword evidence="10" id="KW-1185">Reference proteome</keyword>
<organism evidence="9 10">
    <name type="scientific">Acaryochloris marina (strain MBIC 11017)</name>
    <dbReference type="NCBI Taxonomy" id="329726"/>
    <lineage>
        <taxon>Bacteria</taxon>
        <taxon>Bacillati</taxon>
        <taxon>Cyanobacteriota</taxon>
        <taxon>Cyanophyceae</taxon>
        <taxon>Acaryochloridales</taxon>
        <taxon>Acaryochloridaceae</taxon>
        <taxon>Acaryochloris</taxon>
    </lineage>
</organism>
<dbReference type="HOGENOM" id="CLU_027539_0_1_3"/>
<dbReference type="KEGG" id="amr:AM1_5260"/>
<feature type="binding site" evidence="6">
    <location>
        <position position="7"/>
    </location>
    <ligand>
        <name>Mg(2+)</name>
        <dbReference type="ChEBI" id="CHEBI:18420"/>
        <label>1</label>
    </ligand>
</feature>
<evidence type="ECO:0000256" key="7">
    <source>
        <dbReference type="PIRSR" id="PIRSR604808-3"/>
    </source>
</evidence>